<evidence type="ECO:0000313" key="13">
    <source>
        <dbReference type="Proteomes" id="UP000198577"/>
    </source>
</evidence>
<feature type="transmembrane region" description="Helical" evidence="11">
    <location>
        <begin position="113"/>
        <end position="133"/>
    </location>
</feature>
<dbReference type="InterPro" id="IPR035908">
    <property type="entry name" value="F0_ATP_A_sf"/>
</dbReference>
<dbReference type="SUPFAM" id="SSF81336">
    <property type="entry name" value="F1F0 ATP synthase subunit A"/>
    <property type="match status" value="1"/>
</dbReference>
<keyword evidence="7 11" id="KW-1133">Transmembrane helix</keyword>
<evidence type="ECO:0000256" key="5">
    <source>
        <dbReference type="ARBA" id="ARBA00022692"/>
    </source>
</evidence>
<keyword evidence="10 11" id="KW-0066">ATP synthesis</keyword>
<dbReference type="GO" id="GO:0042777">
    <property type="term" value="P:proton motive force-driven plasma membrane ATP synthesis"/>
    <property type="evidence" value="ECO:0007669"/>
    <property type="project" value="TreeGrafter"/>
</dbReference>
<evidence type="ECO:0000256" key="1">
    <source>
        <dbReference type="ARBA" id="ARBA00004141"/>
    </source>
</evidence>
<comment type="subcellular location">
    <subcellularLocation>
        <location evidence="11">Cell membrane</location>
        <topology evidence="11">Multi-pass membrane protein</topology>
    </subcellularLocation>
    <subcellularLocation>
        <location evidence="1">Membrane</location>
        <topology evidence="1">Multi-pass membrane protein</topology>
    </subcellularLocation>
</comment>
<feature type="transmembrane region" description="Helical" evidence="11">
    <location>
        <begin position="199"/>
        <end position="221"/>
    </location>
</feature>
<evidence type="ECO:0000256" key="6">
    <source>
        <dbReference type="ARBA" id="ARBA00022781"/>
    </source>
</evidence>
<sequence length="226" mass="25550">MERIIDINPKVWFTIPILGGIPVTDAVCISWIVSAGLAIFAFVVRFYLLPRFQEIPRGFQNILELFVEWVYSFSRDTVHEFSKELAPYIGTLALYLGFANTVELWGLRPPTTYIASTFALSIITFFLINFYGIRKKGLWGRLKDYTKPVPFIAPIKALTDLAVPVSLASRMFGNILGGLVVMELIYKVVPLVIPSFLSIYFTLFDGLIQTFIFITLSLTFIGEAIE</sequence>
<accession>A0A1I5RWW4</accession>
<dbReference type="Pfam" id="PF00119">
    <property type="entry name" value="ATP-synt_A"/>
    <property type="match status" value="1"/>
</dbReference>
<evidence type="ECO:0000256" key="7">
    <source>
        <dbReference type="ARBA" id="ARBA00022989"/>
    </source>
</evidence>
<dbReference type="GO" id="GO:0046933">
    <property type="term" value="F:proton-transporting ATP synthase activity, rotational mechanism"/>
    <property type="evidence" value="ECO:0007669"/>
    <property type="project" value="UniProtKB-UniRule"/>
</dbReference>
<keyword evidence="13" id="KW-1185">Reference proteome</keyword>
<feature type="transmembrane region" description="Helical" evidence="11">
    <location>
        <begin position="29"/>
        <end position="48"/>
    </location>
</feature>
<reference evidence="12 13" key="1">
    <citation type="submission" date="2016-10" db="EMBL/GenBank/DDBJ databases">
        <authorList>
            <person name="de Groot N.N."/>
        </authorList>
    </citation>
    <scope>NUCLEOTIDE SEQUENCE [LARGE SCALE GENOMIC DNA]</scope>
    <source>
        <strain evidence="12 13">DSM 20678</strain>
    </source>
</reference>
<name>A0A1I5RWW4_9FIRM</name>
<dbReference type="InterPro" id="IPR045082">
    <property type="entry name" value="ATP_syn_F0_a_bact/chloroplast"/>
</dbReference>
<dbReference type="Proteomes" id="UP000198577">
    <property type="component" value="Unassembled WGS sequence"/>
</dbReference>
<dbReference type="Gene3D" id="1.20.120.220">
    <property type="entry name" value="ATP synthase, F0 complex, subunit A"/>
    <property type="match status" value="1"/>
</dbReference>
<keyword evidence="4 11" id="KW-0138">CF(0)</keyword>
<gene>
    <name evidence="11" type="primary">atpB</name>
    <name evidence="12" type="ORF">SAMN05444406_101152</name>
</gene>
<evidence type="ECO:0000256" key="8">
    <source>
        <dbReference type="ARBA" id="ARBA00023065"/>
    </source>
</evidence>
<dbReference type="RefSeq" id="WP_051456292.1">
    <property type="nucleotide sequence ID" value="NZ_FOXR01000001.1"/>
</dbReference>
<keyword evidence="6 11" id="KW-0375">Hydrogen ion transport</keyword>
<evidence type="ECO:0000256" key="3">
    <source>
        <dbReference type="ARBA" id="ARBA00022448"/>
    </source>
</evidence>
<keyword evidence="5 11" id="KW-0812">Transmembrane</keyword>
<dbReference type="GO" id="GO:0045259">
    <property type="term" value="C:proton-transporting ATP synthase complex"/>
    <property type="evidence" value="ECO:0007669"/>
    <property type="project" value="UniProtKB-KW"/>
</dbReference>
<dbReference type="InterPro" id="IPR000568">
    <property type="entry name" value="ATP_synth_F0_asu"/>
</dbReference>
<feature type="transmembrane region" description="Helical" evidence="11">
    <location>
        <begin position="85"/>
        <end position="107"/>
    </location>
</feature>
<evidence type="ECO:0000256" key="4">
    <source>
        <dbReference type="ARBA" id="ARBA00022547"/>
    </source>
</evidence>
<keyword evidence="3 11" id="KW-0813">Transport</keyword>
<dbReference type="HAMAP" id="MF_01393">
    <property type="entry name" value="ATP_synth_a_bact"/>
    <property type="match status" value="1"/>
</dbReference>
<keyword evidence="11" id="KW-1003">Cell membrane</keyword>
<evidence type="ECO:0000256" key="2">
    <source>
        <dbReference type="ARBA" id="ARBA00006810"/>
    </source>
</evidence>
<dbReference type="STRING" id="937334.SAMN05444406_101152"/>
<evidence type="ECO:0000313" key="12">
    <source>
        <dbReference type="EMBL" id="SFP62973.1"/>
    </source>
</evidence>
<keyword evidence="9 11" id="KW-0472">Membrane</keyword>
<evidence type="ECO:0000256" key="9">
    <source>
        <dbReference type="ARBA" id="ARBA00023136"/>
    </source>
</evidence>
<comment type="function">
    <text evidence="11">Key component of the proton channel; it plays a direct role in the translocation of protons across the membrane.</text>
</comment>
<evidence type="ECO:0000256" key="10">
    <source>
        <dbReference type="ARBA" id="ARBA00023310"/>
    </source>
</evidence>
<proteinExistence type="inferred from homology"/>
<dbReference type="OrthoDB" id="9789241at2"/>
<protein>
    <recommendedName>
        <fullName evidence="11">ATP synthase subunit a</fullName>
    </recommendedName>
    <alternativeName>
        <fullName evidence="11">ATP synthase F0 sector subunit a</fullName>
    </alternativeName>
    <alternativeName>
        <fullName evidence="11">F-ATPase subunit 6</fullName>
    </alternativeName>
</protein>
<dbReference type="PRINTS" id="PR00123">
    <property type="entry name" value="ATPASEA"/>
</dbReference>
<feature type="transmembrane region" description="Helical" evidence="11">
    <location>
        <begin position="175"/>
        <end position="193"/>
    </location>
</feature>
<dbReference type="PANTHER" id="PTHR42823">
    <property type="entry name" value="ATP SYNTHASE SUBUNIT A, CHLOROPLASTIC"/>
    <property type="match status" value="1"/>
</dbReference>
<organism evidence="12 13">
    <name type="scientific">Caldicoprobacter faecalis</name>
    <dbReference type="NCBI Taxonomy" id="937334"/>
    <lineage>
        <taxon>Bacteria</taxon>
        <taxon>Bacillati</taxon>
        <taxon>Bacillota</taxon>
        <taxon>Clostridia</taxon>
        <taxon>Caldicoprobacterales</taxon>
        <taxon>Caldicoprobacteraceae</taxon>
        <taxon>Caldicoprobacter</taxon>
    </lineage>
</organism>
<dbReference type="PANTHER" id="PTHR42823:SF3">
    <property type="entry name" value="ATP SYNTHASE SUBUNIT A, CHLOROPLASTIC"/>
    <property type="match status" value="1"/>
</dbReference>
<keyword evidence="8 11" id="KW-0406">Ion transport</keyword>
<dbReference type="EMBL" id="FOXR01000001">
    <property type="protein sequence ID" value="SFP62973.1"/>
    <property type="molecule type" value="Genomic_DNA"/>
</dbReference>
<dbReference type="AlphaFoldDB" id="A0A1I5RWW4"/>
<evidence type="ECO:0000256" key="11">
    <source>
        <dbReference type="HAMAP-Rule" id="MF_01393"/>
    </source>
</evidence>
<dbReference type="GO" id="GO:0005886">
    <property type="term" value="C:plasma membrane"/>
    <property type="evidence" value="ECO:0007669"/>
    <property type="project" value="UniProtKB-SubCell"/>
</dbReference>
<comment type="similarity">
    <text evidence="2 11">Belongs to the ATPase A chain family.</text>
</comment>